<dbReference type="EMBL" id="JAIVFP010000001">
    <property type="protein sequence ID" value="MCI4684669.1"/>
    <property type="molecule type" value="Genomic_DNA"/>
</dbReference>
<keyword evidence="2" id="KW-1185">Reference proteome</keyword>
<comment type="caution">
    <text evidence="1">The sequence shown here is derived from an EMBL/GenBank/DDBJ whole genome shotgun (WGS) entry which is preliminary data.</text>
</comment>
<sequence length="63" mass="6640">MPADFADRSISRVFRAGSGSNDCERVANLAVSAKIALSHDGQTRTGAAVWVENNSAGVKFQSD</sequence>
<name>A0ABS9ZAF0_9HYPH</name>
<protein>
    <submittedName>
        <fullName evidence="1">Uncharacterized protein</fullName>
    </submittedName>
</protein>
<proteinExistence type="predicted"/>
<reference evidence="1" key="1">
    <citation type="journal article" date="2022" name="ISME J.">
        <title>Identification of active gaseous-alkane degraders at natural gas seeps.</title>
        <authorList>
            <person name="Farhan Ul Haque M."/>
            <person name="Hernandez M."/>
            <person name="Crombie A.T."/>
            <person name="Murrell J.C."/>
        </authorList>
    </citation>
    <scope>NUCLEOTIDE SEQUENCE</scope>
    <source>
        <strain evidence="1">PC2</strain>
    </source>
</reference>
<organism evidence="1 2">
    <name type="scientific">Candidatus Rhodoblastus alkanivorans</name>
    <dbReference type="NCBI Taxonomy" id="2954117"/>
    <lineage>
        <taxon>Bacteria</taxon>
        <taxon>Pseudomonadati</taxon>
        <taxon>Pseudomonadota</taxon>
        <taxon>Alphaproteobacteria</taxon>
        <taxon>Hyphomicrobiales</taxon>
        <taxon>Rhodoblastaceae</taxon>
        <taxon>Rhodoblastus</taxon>
    </lineage>
</organism>
<dbReference type="Proteomes" id="UP001139104">
    <property type="component" value="Unassembled WGS sequence"/>
</dbReference>
<gene>
    <name evidence="1" type="ORF">K2U94_18170</name>
</gene>
<evidence type="ECO:0000313" key="1">
    <source>
        <dbReference type="EMBL" id="MCI4684669.1"/>
    </source>
</evidence>
<evidence type="ECO:0000313" key="2">
    <source>
        <dbReference type="Proteomes" id="UP001139104"/>
    </source>
</evidence>
<dbReference type="RefSeq" id="WP_243068555.1">
    <property type="nucleotide sequence ID" value="NZ_JAIVFP010000001.1"/>
</dbReference>
<accession>A0ABS9ZAF0</accession>